<dbReference type="Proteomes" id="UP000037460">
    <property type="component" value="Unassembled WGS sequence"/>
</dbReference>
<dbReference type="Gene3D" id="3.40.50.300">
    <property type="entry name" value="P-loop containing nucleotide triphosphate hydrolases"/>
    <property type="match status" value="3"/>
</dbReference>
<keyword evidence="11" id="KW-0408">Iron</keyword>
<keyword evidence="24" id="KW-1185">Reference proteome</keyword>
<evidence type="ECO:0000256" key="11">
    <source>
        <dbReference type="ARBA" id="ARBA00023004"/>
    </source>
</evidence>
<evidence type="ECO:0000256" key="10">
    <source>
        <dbReference type="ARBA" id="ARBA00022840"/>
    </source>
</evidence>
<dbReference type="FunFam" id="3.40.50.300:FF:000128">
    <property type="entry name" value="Putative DNA repair helicase RAD3"/>
    <property type="match status" value="1"/>
</dbReference>
<dbReference type="GO" id="GO:0006289">
    <property type="term" value="P:nucleotide-excision repair"/>
    <property type="evidence" value="ECO:0007669"/>
    <property type="project" value="InterPro"/>
</dbReference>
<dbReference type="InterPro" id="IPR027417">
    <property type="entry name" value="P-loop_NTPase"/>
</dbReference>
<comment type="cofactor">
    <cofactor evidence="1">
        <name>[4Fe-4S] cluster</name>
        <dbReference type="ChEBI" id="CHEBI:49883"/>
    </cofactor>
</comment>
<dbReference type="InterPro" id="IPR010614">
    <property type="entry name" value="RAD3-like_helicase_DEAD"/>
</dbReference>
<dbReference type="GO" id="GO:0045951">
    <property type="term" value="P:positive regulation of mitotic recombination"/>
    <property type="evidence" value="ECO:0007669"/>
    <property type="project" value="TreeGrafter"/>
</dbReference>
<dbReference type="GO" id="GO:0051539">
    <property type="term" value="F:4 iron, 4 sulfur cluster binding"/>
    <property type="evidence" value="ECO:0007669"/>
    <property type="project" value="UniProtKB-KW"/>
</dbReference>
<dbReference type="InterPro" id="IPR045028">
    <property type="entry name" value="DinG/Rad3-like"/>
</dbReference>
<keyword evidence="10" id="KW-0067">ATP-binding</keyword>
<reference evidence="24" key="1">
    <citation type="journal article" date="2015" name="PLoS Genet.">
        <title>Genome Sequence and Transcriptome Analyses of Chrysochromulina tobin: Metabolic Tools for Enhanced Algal Fitness in the Prominent Order Prymnesiales (Haptophyceae).</title>
        <authorList>
            <person name="Hovde B.T."/>
            <person name="Deodato C.R."/>
            <person name="Hunsperger H.M."/>
            <person name="Ryken S.A."/>
            <person name="Yost W."/>
            <person name="Jha R.K."/>
            <person name="Patterson J."/>
            <person name="Monnat R.J. Jr."/>
            <person name="Barlow S.B."/>
            <person name="Starkenburg S.R."/>
            <person name="Cattolico R.A."/>
        </authorList>
    </citation>
    <scope>NUCLEOTIDE SEQUENCE</scope>
    <source>
        <strain evidence="24">CCMP291</strain>
    </source>
</reference>
<comment type="similarity">
    <text evidence="3">Belongs to the helicase family. RAD3/XPD subfamily.</text>
</comment>
<evidence type="ECO:0000256" key="19">
    <source>
        <dbReference type="ARBA" id="ARBA00044969"/>
    </source>
</evidence>
<keyword evidence="14" id="KW-0238">DNA-binding</keyword>
<dbReference type="InterPro" id="IPR006554">
    <property type="entry name" value="Helicase-like_DEXD_c2"/>
</dbReference>
<name>A0A0M0J3Y7_9EUKA</name>
<evidence type="ECO:0000256" key="9">
    <source>
        <dbReference type="ARBA" id="ARBA00022806"/>
    </source>
</evidence>
<evidence type="ECO:0000256" key="3">
    <source>
        <dbReference type="ARBA" id="ARBA00009146"/>
    </source>
</evidence>
<dbReference type="SMART" id="SM00491">
    <property type="entry name" value="HELICc2"/>
    <property type="match status" value="1"/>
</dbReference>
<comment type="subcellular location">
    <subcellularLocation>
        <location evidence="2">Nucleus</location>
    </subcellularLocation>
</comment>
<evidence type="ECO:0000256" key="8">
    <source>
        <dbReference type="ARBA" id="ARBA00022801"/>
    </source>
</evidence>
<evidence type="ECO:0000256" key="18">
    <source>
        <dbReference type="ARBA" id="ARBA00023242"/>
    </source>
</evidence>
<dbReference type="GO" id="GO:0043139">
    <property type="term" value="F:5'-3' DNA helicase activity"/>
    <property type="evidence" value="ECO:0007669"/>
    <property type="project" value="UniProtKB-EC"/>
</dbReference>
<dbReference type="InterPro" id="IPR013020">
    <property type="entry name" value="Rad3/Chl1-like"/>
</dbReference>
<evidence type="ECO:0000259" key="22">
    <source>
        <dbReference type="PROSITE" id="PS51193"/>
    </source>
</evidence>
<evidence type="ECO:0000313" key="24">
    <source>
        <dbReference type="Proteomes" id="UP000037460"/>
    </source>
</evidence>
<dbReference type="InterPro" id="IPR001945">
    <property type="entry name" value="RAD3/XPD"/>
</dbReference>
<keyword evidence="6" id="KW-0547">Nucleotide-binding</keyword>
<keyword evidence="15" id="KW-0804">Transcription</keyword>
<evidence type="ECO:0000256" key="20">
    <source>
        <dbReference type="ARBA" id="ARBA00048954"/>
    </source>
</evidence>
<dbReference type="GO" id="GO:0003684">
    <property type="term" value="F:damaged DNA binding"/>
    <property type="evidence" value="ECO:0007669"/>
    <property type="project" value="TreeGrafter"/>
</dbReference>
<keyword evidence="5" id="KW-0479">Metal-binding</keyword>
<dbReference type="Pfam" id="PF06733">
    <property type="entry name" value="DEAD_2"/>
    <property type="match status" value="1"/>
</dbReference>
<dbReference type="SMART" id="SM00488">
    <property type="entry name" value="DEXDc2"/>
    <property type="match status" value="1"/>
</dbReference>
<dbReference type="GO" id="GO:0005524">
    <property type="term" value="F:ATP binding"/>
    <property type="evidence" value="ECO:0007669"/>
    <property type="project" value="UniProtKB-KW"/>
</dbReference>
<feature type="region of interest" description="Disordered" evidence="21">
    <location>
        <begin position="163"/>
        <end position="207"/>
    </location>
</feature>
<comment type="caution">
    <text evidence="23">The sequence shown here is derived from an EMBL/GenBank/DDBJ whole genome shotgun (WGS) entry which is preliminary data.</text>
</comment>
<dbReference type="GO" id="GO:0046872">
    <property type="term" value="F:metal ion binding"/>
    <property type="evidence" value="ECO:0007669"/>
    <property type="project" value="UniProtKB-KW"/>
</dbReference>
<gene>
    <name evidence="23" type="ORF">Ctob_000138</name>
</gene>
<dbReference type="OrthoDB" id="272481at2759"/>
<evidence type="ECO:0000313" key="23">
    <source>
        <dbReference type="EMBL" id="KOO21311.1"/>
    </source>
</evidence>
<dbReference type="Pfam" id="PF06777">
    <property type="entry name" value="HBB"/>
    <property type="match status" value="1"/>
</dbReference>
<dbReference type="PANTHER" id="PTHR11472">
    <property type="entry name" value="DNA REPAIR DEAD HELICASE RAD3/XP-D SUBFAMILY MEMBER"/>
    <property type="match status" value="1"/>
</dbReference>
<comment type="catalytic activity">
    <reaction evidence="20">
        <text>ATP + H2O = ADP + phosphate + H(+)</text>
        <dbReference type="Rhea" id="RHEA:13065"/>
        <dbReference type="ChEBI" id="CHEBI:15377"/>
        <dbReference type="ChEBI" id="CHEBI:15378"/>
        <dbReference type="ChEBI" id="CHEBI:30616"/>
        <dbReference type="ChEBI" id="CHEBI:43474"/>
        <dbReference type="ChEBI" id="CHEBI:456216"/>
        <dbReference type="EC" id="5.6.2.3"/>
    </reaction>
</comment>
<dbReference type="InterPro" id="IPR014013">
    <property type="entry name" value="Helic_SF1/SF2_ATP-bd_DinG/Rad3"/>
</dbReference>
<evidence type="ECO:0000256" key="7">
    <source>
        <dbReference type="ARBA" id="ARBA00022763"/>
    </source>
</evidence>
<keyword evidence="9" id="KW-0347">Helicase</keyword>
<dbReference type="InterPro" id="IPR006555">
    <property type="entry name" value="ATP-dep_Helicase_C"/>
</dbReference>
<keyword evidence="17" id="KW-0413">Isomerase</keyword>
<evidence type="ECO:0000256" key="4">
    <source>
        <dbReference type="ARBA" id="ARBA00022485"/>
    </source>
</evidence>
<evidence type="ECO:0000256" key="15">
    <source>
        <dbReference type="ARBA" id="ARBA00023163"/>
    </source>
</evidence>
<evidence type="ECO:0000256" key="14">
    <source>
        <dbReference type="ARBA" id="ARBA00023125"/>
    </source>
</evidence>
<dbReference type="PRINTS" id="PR00852">
    <property type="entry name" value="XRODRMPGMNTD"/>
</dbReference>
<dbReference type="GO" id="GO:0006366">
    <property type="term" value="P:transcription by RNA polymerase II"/>
    <property type="evidence" value="ECO:0007669"/>
    <property type="project" value="TreeGrafter"/>
</dbReference>
<keyword evidence="12" id="KW-0411">Iron-sulfur</keyword>
<feature type="compositionally biased region" description="Low complexity" evidence="21">
    <location>
        <begin position="191"/>
        <end position="206"/>
    </location>
</feature>
<evidence type="ECO:0000256" key="21">
    <source>
        <dbReference type="SAM" id="MobiDB-lite"/>
    </source>
</evidence>
<dbReference type="EMBL" id="JWZX01003373">
    <property type="protein sequence ID" value="KOO21311.1"/>
    <property type="molecule type" value="Genomic_DNA"/>
</dbReference>
<dbReference type="PROSITE" id="PS51193">
    <property type="entry name" value="HELICASE_ATP_BIND_2"/>
    <property type="match status" value="1"/>
</dbReference>
<sequence length="845" mass="94477">MRFKVEDLEVQFPYPRIYPEQYQYMLELKRSLDAKGHSMLEMPTGTGKTITLLSLITSYQRAHPEMGKLIYCTRTIPEMEKCLEELKTLERHRDECFGSARPRRLLAVGLSSRRNLCVHERVSQHTEKSQVDQECRQLTAPWVRERAGVRSLGPDGRYCASGGRQQGGISSAGEHPGAAGSSGGGEDEGTSGHAGRCSAAAASSSSPIGDSGIELCEYFEALERQGTDALLAAGVYTLEELKEFGKSKGWCPYFLARHVIAFADVVVYNYQYLLDPKISQLVSKSMQRECVVVFDEAHNIDNICIEVMSINFRLPTLEAASKNITRISSEIERMKQTDASRLREEYERLVHGLAQSGTLPINAELASNPVLPDEILTQAVPGNLRRADMFVKYLRKLVHYLTQRLQVNEVVQESPTAFLHKLDNEEEDFSKSMKFVSDRLRSLLRTLEVTDVQDFSPLVLIADFATLVATFQKGFGIIIEPYDERTPTLRDPLFQLCCNDASIAIKPAFERFQSVVITSGTLSPLDMYKKILSVQPVVVQSFQMSFARDIIRPLVVTRGADQALLSSKFDTRSDKSTIRNYGALLLECARVVPDGIVAFFTSYSYMQEVVREWHSTGLLKTVLQHKLVFIETTDVLETTLALENFKKACDCGRGAVFLSVARGKVAEGVDFDRHYGRAVLLLGVPFQYTLGRVLRARLEYLRDTCGINEADFLTFDAIRQAAQCAGRVIRGKSDYGIVVFADSRYSKHDKRSKLPMWIQQFMTDALSNLSTDVAMASARQFLREMAQPAPAHKNVSLSEAELFRSSVYVERVSTAGIDMRQDPSYYGLTAPATATQPAIVPMDIG</sequence>
<dbReference type="InterPro" id="IPR010643">
    <property type="entry name" value="HBB"/>
</dbReference>
<organism evidence="23 24">
    <name type="scientific">Chrysochromulina tobinii</name>
    <dbReference type="NCBI Taxonomy" id="1460289"/>
    <lineage>
        <taxon>Eukaryota</taxon>
        <taxon>Haptista</taxon>
        <taxon>Haptophyta</taxon>
        <taxon>Prymnesiophyceae</taxon>
        <taxon>Prymnesiales</taxon>
        <taxon>Chrysochromulinaceae</taxon>
        <taxon>Chrysochromulina</taxon>
    </lineage>
</organism>
<proteinExistence type="inferred from homology"/>
<keyword evidence="16" id="KW-0234">DNA repair</keyword>
<evidence type="ECO:0000256" key="1">
    <source>
        <dbReference type="ARBA" id="ARBA00001966"/>
    </source>
</evidence>
<evidence type="ECO:0000256" key="17">
    <source>
        <dbReference type="ARBA" id="ARBA00023235"/>
    </source>
</evidence>
<keyword evidence="13" id="KW-0805">Transcription regulation</keyword>
<dbReference type="Gene3D" id="1.10.275.30">
    <property type="match status" value="1"/>
</dbReference>
<dbReference type="EC" id="5.6.2.3" evidence="19"/>
<accession>A0A0M0J3Y7</accession>
<dbReference type="PANTHER" id="PTHR11472:SF1">
    <property type="entry name" value="GENERAL TRANSCRIPTION AND DNA REPAIR FACTOR IIH HELICASE SUBUNIT XPD"/>
    <property type="match status" value="1"/>
</dbReference>
<dbReference type="CDD" id="cd18788">
    <property type="entry name" value="SF2_C_XPD"/>
    <property type="match status" value="1"/>
</dbReference>
<keyword evidence="7" id="KW-0227">DNA damage</keyword>
<evidence type="ECO:0000256" key="6">
    <source>
        <dbReference type="ARBA" id="ARBA00022741"/>
    </source>
</evidence>
<evidence type="ECO:0000256" key="12">
    <source>
        <dbReference type="ARBA" id="ARBA00023014"/>
    </source>
</evidence>
<dbReference type="AlphaFoldDB" id="A0A0M0J3Y7"/>
<dbReference type="GO" id="GO:0005634">
    <property type="term" value="C:nucleus"/>
    <property type="evidence" value="ECO:0007669"/>
    <property type="project" value="UniProtKB-SubCell"/>
</dbReference>
<evidence type="ECO:0000256" key="13">
    <source>
        <dbReference type="ARBA" id="ARBA00023015"/>
    </source>
</evidence>
<dbReference type="SUPFAM" id="SSF52540">
    <property type="entry name" value="P-loop containing nucleoside triphosphate hydrolases"/>
    <property type="match status" value="2"/>
</dbReference>
<dbReference type="FunFam" id="3.40.50.300:FF:000135">
    <property type="entry name" value="DNA repair helicase RAD3, putative"/>
    <property type="match status" value="1"/>
</dbReference>
<dbReference type="NCBIfam" id="TIGR00604">
    <property type="entry name" value="rad3"/>
    <property type="match status" value="1"/>
</dbReference>
<feature type="domain" description="Helicase ATP-binding" evidence="22">
    <location>
        <begin position="7"/>
        <end position="346"/>
    </location>
</feature>
<dbReference type="GO" id="GO:0016818">
    <property type="term" value="F:hydrolase activity, acting on acid anhydrides, in phosphorus-containing anhydrides"/>
    <property type="evidence" value="ECO:0007669"/>
    <property type="project" value="InterPro"/>
</dbReference>
<dbReference type="FunFam" id="1.10.275.40:FF:000001">
    <property type="entry name" value="DNA repair helicase (Rad3)"/>
    <property type="match status" value="1"/>
</dbReference>
<dbReference type="Pfam" id="PF13307">
    <property type="entry name" value="Helicase_C_2"/>
    <property type="match status" value="1"/>
</dbReference>
<keyword evidence="18" id="KW-0539">Nucleus</keyword>
<protein>
    <recommendedName>
        <fullName evidence="19">DNA 5'-3' helicase</fullName>
        <ecNumber evidence="19">5.6.2.3</ecNumber>
    </recommendedName>
</protein>
<evidence type="ECO:0000256" key="16">
    <source>
        <dbReference type="ARBA" id="ARBA00023204"/>
    </source>
</evidence>
<evidence type="ECO:0000256" key="2">
    <source>
        <dbReference type="ARBA" id="ARBA00004123"/>
    </source>
</evidence>
<evidence type="ECO:0000256" key="5">
    <source>
        <dbReference type="ARBA" id="ARBA00022723"/>
    </source>
</evidence>
<keyword evidence="4" id="KW-0004">4Fe-4S</keyword>
<keyword evidence="8" id="KW-0378">Hydrolase</keyword>